<protein>
    <recommendedName>
        <fullName evidence="3">tRNA threonylcarbamoyladenosine biosynthesis protein TsaE</fullName>
    </recommendedName>
    <alternativeName>
        <fullName evidence="11">t(6)A37 threonylcarbamoyladenosine biosynthesis protein TsaE</fullName>
    </alternativeName>
</protein>
<accession>A0ABS3SF64</accession>
<evidence type="ECO:0000256" key="5">
    <source>
        <dbReference type="ARBA" id="ARBA00022694"/>
    </source>
</evidence>
<evidence type="ECO:0000313" key="12">
    <source>
        <dbReference type="EMBL" id="MBO3083601.1"/>
    </source>
</evidence>
<dbReference type="InterPro" id="IPR003442">
    <property type="entry name" value="T6A_TsaE"/>
</dbReference>
<comment type="caution">
    <text evidence="12">The sequence shown here is derived from an EMBL/GenBank/DDBJ whole genome shotgun (WGS) entry which is preliminary data.</text>
</comment>
<dbReference type="Proteomes" id="UP000678317">
    <property type="component" value="Unassembled WGS sequence"/>
</dbReference>
<dbReference type="PANTHER" id="PTHR33540:SF2">
    <property type="entry name" value="TRNA THREONYLCARBAMOYLADENOSINE BIOSYNTHESIS PROTEIN TSAE"/>
    <property type="match status" value="1"/>
</dbReference>
<dbReference type="RefSeq" id="WP_208288418.1">
    <property type="nucleotide sequence ID" value="NZ_CP074404.1"/>
</dbReference>
<organism evidence="12 13">
    <name type="scientific">Cellulomonas fengjieae</name>
    <dbReference type="NCBI Taxonomy" id="2819978"/>
    <lineage>
        <taxon>Bacteria</taxon>
        <taxon>Bacillati</taxon>
        <taxon>Actinomycetota</taxon>
        <taxon>Actinomycetes</taxon>
        <taxon>Micrococcales</taxon>
        <taxon>Cellulomonadaceae</taxon>
        <taxon>Cellulomonas</taxon>
    </lineage>
</organism>
<dbReference type="Pfam" id="PF02367">
    <property type="entry name" value="TsaE"/>
    <property type="match status" value="1"/>
</dbReference>
<evidence type="ECO:0000256" key="3">
    <source>
        <dbReference type="ARBA" id="ARBA00019010"/>
    </source>
</evidence>
<dbReference type="Gene3D" id="3.40.50.300">
    <property type="entry name" value="P-loop containing nucleotide triphosphate hydrolases"/>
    <property type="match status" value="1"/>
</dbReference>
<evidence type="ECO:0000256" key="6">
    <source>
        <dbReference type="ARBA" id="ARBA00022723"/>
    </source>
</evidence>
<keyword evidence="8" id="KW-0067">ATP-binding</keyword>
<evidence type="ECO:0000256" key="2">
    <source>
        <dbReference type="ARBA" id="ARBA00007599"/>
    </source>
</evidence>
<comment type="subcellular location">
    <subcellularLocation>
        <location evidence="1">Cytoplasm</location>
    </subcellularLocation>
</comment>
<reference evidence="12 13" key="1">
    <citation type="submission" date="2021-03" db="EMBL/GenBank/DDBJ databases">
        <title>novel species in genus Cellulomonas.</title>
        <authorList>
            <person name="Zhang G."/>
        </authorList>
    </citation>
    <scope>NUCLEOTIDE SEQUENCE [LARGE SCALE GENOMIC DNA]</scope>
    <source>
        <strain evidence="13">zg-ZUI188</strain>
    </source>
</reference>
<proteinExistence type="inferred from homology"/>
<evidence type="ECO:0000256" key="10">
    <source>
        <dbReference type="ARBA" id="ARBA00024908"/>
    </source>
</evidence>
<name>A0ABS3SF64_9CELL</name>
<dbReference type="InterPro" id="IPR027417">
    <property type="entry name" value="P-loop_NTPase"/>
</dbReference>
<evidence type="ECO:0000313" key="13">
    <source>
        <dbReference type="Proteomes" id="UP000678317"/>
    </source>
</evidence>
<gene>
    <name evidence="12" type="primary">tsaE</name>
    <name evidence="12" type="ORF">J4035_03035</name>
</gene>
<comment type="function">
    <text evidence="10">Required for the formation of a threonylcarbamoyl group on adenosine at position 37 (t(6)A37) in tRNAs that read codons beginning with adenine. Is involved in the transfer of the threonylcarbamoyl moiety of threonylcarbamoyl-AMP (TC-AMP) to the N6 group of A37, together with TsaD and TsaB. TsaE seems to play an indirect role in the t(6)A biosynthesis pathway, possibly in regulating the core enzymatic function of TsaD.</text>
</comment>
<sequence length="175" mass="18423">MTVTVRLPDADATRAYGRVLARVLRAGDLVVLTGDLGAGKTTLTQGIGAGLHVRGQVASPTFIIAREHPPVARPDGSRGPTLVHVDAYRLGSLEEVDALDLDASLDEAVTVVEWGEGWVEGLAQDRLEITLERPRGAVSEDSLEDAATGERVVTVRAVGARWADVDLPDADPVAG</sequence>
<evidence type="ECO:0000256" key="1">
    <source>
        <dbReference type="ARBA" id="ARBA00004496"/>
    </source>
</evidence>
<evidence type="ECO:0000256" key="7">
    <source>
        <dbReference type="ARBA" id="ARBA00022741"/>
    </source>
</evidence>
<evidence type="ECO:0000256" key="4">
    <source>
        <dbReference type="ARBA" id="ARBA00022490"/>
    </source>
</evidence>
<dbReference type="NCBIfam" id="TIGR00150">
    <property type="entry name" value="T6A_YjeE"/>
    <property type="match status" value="1"/>
</dbReference>
<dbReference type="EMBL" id="JAGFBM010000001">
    <property type="protein sequence ID" value="MBO3083601.1"/>
    <property type="molecule type" value="Genomic_DNA"/>
</dbReference>
<keyword evidence="13" id="KW-1185">Reference proteome</keyword>
<keyword evidence="9" id="KW-0460">Magnesium</keyword>
<keyword evidence="6" id="KW-0479">Metal-binding</keyword>
<evidence type="ECO:0000256" key="8">
    <source>
        <dbReference type="ARBA" id="ARBA00022840"/>
    </source>
</evidence>
<dbReference type="SUPFAM" id="SSF52540">
    <property type="entry name" value="P-loop containing nucleoside triphosphate hydrolases"/>
    <property type="match status" value="1"/>
</dbReference>
<evidence type="ECO:0000256" key="9">
    <source>
        <dbReference type="ARBA" id="ARBA00022842"/>
    </source>
</evidence>
<evidence type="ECO:0000256" key="11">
    <source>
        <dbReference type="ARBA" id="ARBA00032441"/>
    </source>
</evidence>
<keyword evidence="4" id="KW-0963">Cytoplasm</keyword>
<dbReference type="PANTHER" id="PTHR33540">
    <property type="entry name" value="TRNA THREONYLCARBAMOYLADENOSINE BIOSYNTHESIS PROTEIN TSAE"/>
    <property type="match status" value="1"/>
</dbReference>
<comment type="similarity">
    <text evidence="2">Belongs to the TsaE family.</text>
</comment>
<keyword evidence="5" id="KW-0819">tRNA processing</keyword>
<keyword evidence="7" id="KW-0547">Nucleotide-binding</keyword>